<dbReference type="AlphaFoldDB" id="A0ABD5QI45"/>
<dbReference type="Proteomes" id="UP001595925">
    <property type="component" value="Unassembled WGS sequence"/>
</dbReference>
<evidence type="ECO:0000313" key="1">
    <source>
        <dbReference type="EMBL" id="MFC4989368.1"/>
    </source>
</evidence>
<reference evidence="1 2" key="1">
    <citation type="journal article" date="2019" name="Int. J. Syst. Evol. Microbiol.">
        <title>The Global Catalogue of Microorganisms (GCM) 10K type strain sequencing project: providing services to taxonomists for standard genome sequencing and annotation.</title>
        <authorList>
            <consortium name="The Broad Institute Genomics Platform"/>
            <consortium name="The Broad Institute Genome Sequencing Center for Infectious Disease"/>
            <person name="Wu L."/>
            <person name="Ma J."/>
        </authorList>
    </citation>
    <scope>NUCLEOTIDE SEQUENCE [LARGE SCALE GENOMIC DNA]</scope>
    <source>
        <strain evidence="1 2">CGMCC 1.15824</strain>
    </source>
</reference>
<dbReference type="RefSeq" id="WP_224829181.1">
    <property type="nucleotide sequence ID" value="NZ_JAIVEF010000017.1"/>
</dbReference>
<name>A0ABD5QI45_9EURY</name>
<evidence type="ECO:0008006" key="3">
    <source>
        <dbReference type="Google" id="ProtNLM"/>
    </source>
</evidence>
<comment type="caution">
    <text evidence="1">The sequence shown here is derived from an EMBL/GenBank/DDBJ whole genome shotgun (WGS) entry which is preliminary data.</text>
</comment>
<proteinExistence type="predicted"/>
<organism evidence="1 2">
    <name type="scientific">Saliphagus infecundisoli</name>
    <dbReference type="NCBI Taxonomy" id="1849069"/>
    <lineage>
        <taxon>Archaea</taxon>
        <taxon>Methanobacteriati</taxon>
        <taxon>Methanobacteriota</taxon>
        <taxon>Stenosarchaea group</taxon>
        <taxon>Halobacteria</taxon>
        <taxon>Halobacteriales</taxon>
        <taxon>Natrialbaceae</taxon>
        <taxon>Saliphagus</taxon>
    </lineage>
</organism>
<gene>
    <name evidence="1" type="ORF">ACFPFO_16720</name>
</gene>
<accession>A0ABD5QI45</accession>
<sequence>MVEASYDIMLVYNSEAKDIEVTGETECPVCEEPVFPDLTEEVMDAALDYGIEAPFDCPDCDTALVFIIEPTATGEVGLGISVVRDPR</sequence>
<keyword evidence="2" id="KW-1185">Reference proteome</keyword>
<dbReference type="EMBL" id="JBHSJG010000047">
    <property type="protein sequence ID" value="MFC4989368.1"/>
    <property type="molecule type" value="Genomic_DNA"/>
</dbReference>
<evidence type="ECO:0000313" key="2">
    <source>
        <dbReference type="Proteomes" id="UP001595925"/>
    </source>
</evidence>
<protein>
    <recommendedName>
        <fullName evidence="3">DPH-type MB domain-containing protein</fullName>
    </recommendedName>
</protein>